<dbReference type="GeneID" id="36300379"/>
<dbReference type="EMBL" id="LT629770">
    <property type="protein sequence ID" value="SDS17790.1"/>
    <property type="molecule type" value="Genomic_DNA"/>
</dbReference>
<reference evidence="2 3" key="1">
    <citation type="submission" date="2016-10" db="EMBL/GenBank/DDBJ databases">
        <authorList>
            <person name="de Groot N.N."/>
        </authorList>
    </citation>
    <scope>NUCLEOTIDE SEQUENCE [LARGE SCALE GENOMIC DNA]</scope>
    <source>
        <strain evidence="2 3">DSM 15019</strain>
    </source>
</reference>
<evidence type="ECO:0000313" key="2">
    <source>
        <dbReference type="EMBL" id="SDS17790.1"/>
    </source>
</evidence>
<sequence>MGTSATTARQDDGSTGEDPLLGPHVLRAWVTGGHAARGRVFLREAETGAEALAAAADPEDVILEPAGSAPRPGAARVVGYGGRLADLGDELFLGERGVELQDYIAASFVQIVGPTAMRFFDEASWRAFLDDADLARGTGVFAAAMLDPRVLLADRSALARPQEVETPRAVRIDGDGGVHLGLQGEAIGHVDDLPDALGWALPRASMLGGVPGSADLVAELDTRPWLRRYLDAADLRKMLRLPNGTARIAGYGWALLDDDLAEAEALADDPFLLDTAEGFLLADVRTLRRHLLSPLTAAVVDAIQTSSTRGRAAARVARACGVPDAHARHLCLEALAALGVHLGARTEDASGDGAR</sequence>
<dbReference type="NCBIfam" id="NF041823">
    <property type="entry name" value="daptide_RRE"/>
    <property type="match status" value="1"/>
</dbReference>
<accession>A0A1H1Q322</accession>
<dbReference type="AlphaFoldDB" id="A0A1H1Q322"/>
<dbReference type="Proteomes" id="UP000182126">
    <property type="component" value="Chromosome I"/>
</dbReference>
<protein>
    <submittedName>
        <fullName evidence="2">Uncharacterized protein</fullName>
    </submittedName>
</protein>
<organism evidence="2 3">
    <name type="scientific">Microbacterium paraoxydans</name>
    <dbReference type="NCBI Taxonomy" id="199592"/>
    <lineage>
        <taxon>Bacteria</taxon>
        <taxon>Bacillati</taxon>
        <taxon>Actinomycetota</taxon>
        <taxon>Actinomycetes</taxon>
        <taxon>Micrococcales</taxon>
        <taxon>Microbacteriaceae</taxon>
        <taxon>Microbacterium</taxon>
    </lineage>
</organism>
<evidence type="ECO:0000256" key="1">
    <source>
        <dbReference type="SAM" id="MobiDB-lite"/>
    </source>
</evidence>
<proteinExistence type="predicted"/>
<name>A0A1H1Q322_9MICO</name>
<dbReference type="eggNOG" id="ENOG5032UYV">
    <property type="taxonomic scope" value="Bacteria"/>
</dbReference>
<dbReference type="RefSeq" id="WP_060922562.1">
    <property type="nucleotide sequence ID" value="NZ_LT629770.1"/>
</dbReference>
<dbReference type="InterPro" id="IPR049693">
    <property type="entry name" value="Daptide_RRE"/>
</dbReference>
<feature type="region of interest" description="Disordered" evidence="1">
    <location>
        <begin position="1"/>
        <end position="21"/>
    </location>
</feature>
<gene>
    <name evidence="2" type="ORF">SAMN04489809_1260</name>
</gene>
<evidence type="ECO:0000313" key="3">
    <source>
        <dbReference type="Proteomes" id="UP000182126"/>
    </source>
</evidence>